<dbReference type="GO" id="GO:0032259">
    <property type="term" value="P:methylation"/>
    <property type="evidence" value="ECO:0007669"/>
    <property type="project" value="UniProtKB-KW"/>
</dbReference>
<comment type="caution">
    <text evidence="1">The sequence shown here is derived from an EMBL/GenBank/DDBJ whole genome shotgun (WGS) entry which is preliminary data.</text>
</comment>
<proteinExistence type="predicted"/>
<dbReference type="PANTHER" id="PTHR43861">
    <property type="entry name" value="TRANS-ACONITATE 2-METHYLTRANSFERASE-RELATED"/>
    <property type="match status" value="1"/>
</dbReference>
<keyword evidence="1" id="KW-0489">Methyltransferase</keyword>
<dbReference type="Pfam" id="PF13489">
    <property type="entry name" value="Methyltransf_23"/>
    <property type="match status" value="1"/>
</dbReference>
<dbReference type="CDD" id="cd02440">
    <property type="entry name" value="AdoMet_MTases"/>
    <property type="match status" value="1"/>
</dbReference>
<organism evidence="1 2">
    <name type="scientific">Shewanella electrodiphila</name>
    <dbReference type="NCBI Taxonomy" id="934143"/>
    <lineage>
        <taxon>Bacteria</taxon>
        <taxon>Pseudomonadati</taxon>
        <taxon>Pseudomonadota</taxon>
        <taxon>Gammaproteobacteria</taxon>
        <taxon>Alteromonadales</taxon>
        <taxon>Shewanellaceae</taxon>
        <taxon>Shewanella</taxon>
    </lineage>
</organism>
<dbReference type="PANTHER" id="PTHR43861:SF6">
    <property type="entry name" value="METHYLTRANSFERASE TYPE 11"/>
    <property type="match status" value="1"/>
</dbReference>
<name>A0ABT0KLS3_9GAMM</name>
<keyword evidence="2" id="KW-1185">Reference proteome</keyword>
<dbReference type="EMBL" id="JAKIKU010000002">
    <property type="protein sequence ID" value="MCL1044788.1"/>
    <property type="molecule type" value="Genomic_DNA"/>
</dbReference>
<evidence type="ECO:0000313" key="1">
    <source>
        <dbReference type="EMBL" id="MCL1044788.1"/>
    </source>
</evidence>
<evidence type="ECO:0000313" key="2">
    <source>
        <dbReference type="Proteomes" id="UP001202134"/>
    </source>
</evidence>
<dbReference type="SUPFAM" id="SSF53335">
    <property type="entry name" value="S-adenosyl-L-methionine-dependent methyltransferases"/>
    <property type="match status" value="1"/>
</dbReference>
<protein>
    <submittedName>
        <fullName evidence="1">Class I SAM-dependent methyltransferase</fullName>
    </submittedName>
</protein>
<dbReference type="RefSeq" id="WP_248955033.1">
    <property type="nucleotide sequence ID" value="NZ_JAKIKU010000002.1"/>
</dbReference>
<keyword evidence="1" id="KW-0808">Transferase</keyword>
<accession>A0ABT0KLS3</accession>
<dbReference type="GO" id="GO:0008168">
    <property type="term" value="F:methyltransferase activity"/>
    <property type="evidence" value="ECO:0007669"/>
    <property type="project" value="UniProtKB-KW"/>
</dbReference>
<reference evidence="1 2" key="1">
    <citation type="submission" date="2022-01" db="EMBL/GenBank/DDBJ databases">
        <title>Whole genome-based taxonomy of the Shewanellaceae.</title>
        <authorList>
            <person name="Martin-Rodriguez A.J."/>
        </authorList>
    </citation>
    <scope>NUCLEOTIDE SEQUENCE [LARGE SCALE GENOMIC DNA]</scope>
    <source>
        <strain evidence="1 2">DSM 24955</strain>
    </source>
</reference>
<sequence length="307" mass="35262">MASINNKVYQHRGKVIDSRHGYDVIDCEECGFKHVMPMPTPEELEQVYREDYYTKDKPLFLSQSNEDATWWERVFADRYDTFEANLPQRSRRVFDVGAGPGFFLHHGLQRGWTTQGIEPSKQASEHAKELGVDVITDFLSPTSVSSFEPFDVVHACNVLEHIPNPIELLACISALVKDDGLLCISVPNDYNPFQKTVRKSEGLEPWWLAPPHHLNYFDVNSLTQLLNNSGFEVFLKESSFPIDMFLLMGDNYVGNDELGRACHKKRMKFEMSLIESGQNDLKRAWYQSMAEIGIGREICLYARKRSK</sequence>
<dbReference type="Gene3D" id="3.40.50.150">
    <property type="entry name" value="Vaccinia Virus protein VP39"/>
    <property type="match status" value="1"/>
</dbReference>
<gene>
    <name evidence="1" type="ORF">L2737_05535</name>
</gene>
<dbReference type="InterPro" id="IPR029063">
    <property type="entry name" value="SAM-dependent_MTases_sf"/>
</dbReference>
<dbReference type="Proteomes" id="UP001202134">
    <property type="component" value="Unassembled WGS sequence"/>
</dbReference>